<dbReference type="InterPro" id="IPR010559">
    <property type="entry name" value="Sig_transdc_His_kin_internal"/>
</dbReference>
<name>A0A1G4G868_9BACT</name>
<dbReference type="GO" id="GO:0016020">
    <property type="term" value="C:membrane"/>
    <property type="evidence" value="ECO:0007669"/>
    <property type="project" value="InterPro"/>
</dbReference>
<evidence type="ECO:0000313" key="4">
    <source>
        <dbReference type="Proteomes" id="UP000178485"/>
    </source>
</evidence>
<organism evidence="3 4">
    <name type="scientific">Petrimonas mucosa</name>
    <dbReference type="NCBI Taxonomy" id="1642646"/>
    <lineage>
        <taxon>Bacteria</taxon>
        <taxon>Pseudomonadati</taxon>
        <taxon>Bacteroidota</taxon>
        <taxon>Bacteroidia</taxon>
        <taxon>Bacteroidales</taxon>
        <taxon>Dysgonomonadaceae</taxon>
        <taxon>Petrimonas</taxon>
    </lineage>
</organism>
<feature type="transmembrane region" description="Helical" evidence="1">
    <location>
        <begin position="132"/>
        <end position="150"/>
    </location>
</feature>
<dbReference type="RefSeq" id="WP_071137153.1">
    <property type="nucleotide sequence ID" value="NZ_DUQN01000027.1"/>
</dbReference>
<evidence type="ECO:0000259" key="2">
    <source>
        <dbReference type="Pfam" id="PF06580"/>
    </source>
</evidence>
<keyword evidence="1" id="KW-0812">Transmembrane</keyword>
<sequence length="354" mass="40500">MVFKIDKELISYKQLAWLLMVLVVVIQVNVITYNHFSGYFALKNFQHFLLRLARGCSLSLLASLFVAYSDLMIIQVLKREAPWETKAIKRVVIEFGFTIIIAVFFSVCFTLFANALSPYSHALSNVLLNNALIFSVANILLISILEGLVFSRKKNEAELLANSLKEELTQIKFELLKSQINPHFLFNSLNVLSGLISKDAKKAEQFVDEFSHIYRYVLDTIEQTVTPLEKELDFIRSYFFLQEIRYGASLTHSINLPASIMNCYLPPLSFQIIVENAIKHNVVNESKPLHIDIAFENNFIIISNKIEPKISRGKSTGIGLKNLQKRYAMIGGIQPDFHVDNNRFIARLPIIEQY</sequence>
<gene>
    <name evidence="3" type="primary">lytS3</name>
    <name evidence="3" type="ORF">ING2E5A_1904</name>
</gene>
<reference evidence="3 4" key="1">
    <citation type="submission" date="2016-08" db="EMBL/GenBank/DDBJ databases">
        <authorList>
            <person name="Seilhamer J.J."/>
        </authorList>
    </citation>
    <scope>NUCLEOTIDE SEQUENCE [LARGE SCALE GENOMIC DNA]</scope>
    <source>
        <strain evidence="3">ING2-E5A</strain>
    </source>
</reference>
<feature type="transmembrane region" description="Helical" evidence="1">
    <location>
        <begin position="48"/>
        <end position="71"/>
    </location>
</feature>
<dbReference type="Proteomes" id="UP000178485">
    <property type="component" value="Chromosome i"/>
</dbReference>
<keyword evidence="1" id="KW-1133">Transmembrane helix</keyword>
<dbReference type="EC" id="2.7.13.3" evidence="3"/>
<dbReference type="InterPro" id="IPR050640">
    <property type="entry name" value="Bact_2-comp_sensor_kinase"/>
</dbReference>
<evidence type="ECO:0000256" key="1">
    <source>
        <dbReference type="SAM" id="Phobius"/>
    </source>
</evidence>
<keyword evidence="1" id="KW-0472">Membrane</keyword>
<dbReference type="PANTHER" id="PTHR34220:SF7">
    <property type="entry name" value="SENSOR HISTIDINE KINASE YPDA"/>
    <property type="match status" value="1"/>
</dbReference>
<evidence type="ECO:0000313" key="3">
    <source>
        <dbReference type="EMBL" id="SCM58655.1"/>
    </source>
</evidence>
<keyword evidence="4" id="KW-1185">Reference proteome</keyword>
<dbReference type="GO" id="GO:0000155">
    <property type="term" value="F:phosphorelay sensor kinase activity"/>
    <property type="evidence" value="ECO:0007669"/>
    <property type="project" value="InterPro"/>
</dbReference>
<feature type="transmembrane region" description="Helical" evidence="1">
    <location>
        <begin position="15"/>
        <end position="36"/>
    </location>
</feature>
<feature type="transmembrane region" description="Helical" evidence="1">
    <location>
        <begin position="91"/>
        <end position="112"/>
    </location>
</feature>
<dbReference type="STRING" id="1642646.ING2E5A_1904"/>
<protein>
    <submittedName>
        <fullName evidence="3">Sensor protein LytS</fullName>
        <ecNumber evidence="3">2.7.13.3</ecNumber>
    </submittedName>
</protein>
<accession>A0A1G4G868</accession>
<proteinExistence type="predicted"/>
<dbReference type="KEGG" id="pmuc:ING2E5A_1904"/>
<dbReference type="PANTHER" id="PTHR34220">
    <property type="entry name" value="SENSOR HISTIDINE KINASE YPDA"/>
    <property type="match status" value="1"/>
</dbReference>
<feature type="domain" description="Signal transduction histidine kinase internal region" evidence="2">
    <location>
        <begin position="172"/>
        <end position="249"/>
    </location>
</feature>
<dbReference type="Pfam" id="PF06580">
    <property type="entry name" value="His_kinase"/>
    <property type="match status" value="1"/>
</dbReference>
<dbReference type="EMBL" id="LT608328">
    <property type="protein sequence ID" value="SCM58655.1"/>
    <property type="molecule type" value="Genomic_DNA"/>
</dbReference>
<keyword evidence="3" id="KW-0808">Transferase</keyword>
<dbReference type="AlphaFoldDB" id="A0A1G4G868"/>